<evidence type="ECO:0000313" key="7">
    <source>
        <dbReference type="Proteomes" id="UP000218209"/>
    </source>
</evidence>
<dbReference type="GO" id="GO:0051287">
    <property type="term" value="F:NAD binding"/>
    <property type="evidence" value="ECO:0007669"/>
    <property type="project" value="InterPro"/>
</dbReference>
<accession>A0A1X6PJX9</accession>
<feature type="domain" description="D-isomer specific 2-hydroxyacid dehydrogenase catalytic" evidence="4">
    <location>
        <begin position="15"/>
        <end position="310"/>
    </location>
</feature>
<name>A0A1X6PJX9_PORUM</name>
<keyword evidence="1 3" id="KW-0560">Oxidoreductase</keyword>
<dbReference type="SUPFAM" id="SSF51735">
    <property type="entry name" value="NAD(P)-binding Rossmann-fold domains"/>
    <property type="match status" value="1"/>
</dbReference>
<protein>
    <recommendedName>
        <fullName evidence="8">D-isomer specific 2-hydroxyacid dehydrogenase NAD-binding domain-containing protein</fullName>
    </recommendedName>
</protein>
<evidence type="ECO:0000259" key="5">
    <source>
        <dbReference type="Pfam" id="PF02826"/>
    </source>
</evidence>
<reference evidence="6 7" key="1">
    <citation type="submission" date="2017-03" db="EMBL/GenBank/DDBJ databases">
        <title>WGS assembly of Porphyra umbilicalis.</title>
        <authorList>
            <person name="Brawley S.H."/>
            <person name="Blouin N.A."/>
            <person name="Ficko-Blean E."/>
            <person name="Wheeler G.L."/>
            <person name="Lohr M."/>
            <person name="Goodson H.V."/>
            <person name="Jenkins J.W."/>
            <person name="Blaby-Haas C.E."/>
            <person name="Helliwell K.E."/>
            <person name="Chan C."/>
            <person name="Marriage T."/>
            <person name="Bhattacharya D."/>
            <person name="Klein A.S."/>
            <person name="Badis Y."/>
            <person name="Brodie J."/>
            <person name="Cao Y."/>
            <person name="Collen J."/>
            <person name="Dittami S.M."/>
            <person name="Gachon C.M."/>
            <person name="Green B.R."/>
            <person name="Karpowicz S."/>
            <person name="Kim J.W."/>
            <person name="Kudahl U."/>
            <person name="Lin S."/>
            <person name="Michel G."/>
            <person name="Mittag M."/>
            <person name="Olson B.J."/>
            <person name="Pangilinan J."/>
            <person name="Peng Y."/>
            <person name="Qiu H."/>
            <person name="Shu S."/>
            <person name="Singer J.T."/>
            <person name="Smith A.G."/>
            <person name="Sprecher B.N."/>
            <person name="Wagner V."/>
            <person name="Wang W."/>
            <person name="Wang Z.-Y."/>
            <person name="Yan J."/>
            <person name="Yarish C."/>
            <person name="Zoeuner-Riek S."/>
            <person name="Zhuang Y."/>
            <person name="Zou Y."/>
            <person name="Lindquist E.A."/>
            <person name="Grimwood J."/>
            <person name="Barry K."/>
            <person name="Rokhsar D.S."/>
            <person name="Schmutz J."/>
            <person name="Stiller J.W."/>
            <person name="Grossman A.R."/>
            <person name="Prochnik S.E."/>
        </authorList>
    </citation>
    <scope>NUCLEOTIDE SEQUENCE [LARGE SCALE GENOMIC DNA]</scope>
    <source>
        <strain evidence="6">4086291</strain>
    </source>
</reference>
<evidence type="ECO:0008006" key="8">
    <source>
        <dbReference type="Google" id="ProtNLM"/>
    </source>
</evidence>
<dbReference type="PANTHER" id="PTHR10996">
    <property type="entry name" value="2-HYDROXYACID DEHYDROGENASE-RELATED"/>
    <property type="match status" value="1"/>
</dbReference>
<evidence type="ECO:0000259" key="4">
    <source>
        <dbReference type="Pfam" id="PF00389"/>
    </source>
</evidence>
<evidence type="ECO:0000256" key="3">
    <source>
        <dbReference type="RuleBase" id="RU003719"/>
    </source>
</evidence>
<dbReference type="EMBL" id="KV918766">
    <property type="protein sequence ID" value="OSX81018.1"/>
    <property type="molecule type" value="Genomic_DNA"/>
</dbReference>
<feature type="domain" description="D-isomer specific 2-hydroxyacid dehydrogenase NAD-binding" evidence="5">
    <location>
        <begin position="80"/>
        <end position="238"/>
    </location>
</feature>
<evidence type="ECO:0000313" key="6">
    <source>
        <dbReference type="EMBL" id="OSX81018.1"/>
    </source>
</evidence>
<dbReference type="AlphaFoldDB" id="A0A1X6PJX9"/>
<dbReference type="Proteomes" id="UP000218209">
    <property type="component" value="Unassembled WGS sequence"/>
</dbReference>
<dbReference type="InterPro" id="IPR006140">
    <property type="entry name" value="D-isomer_DH_NAD-bd"/>
</dbReference>
<dbReference type="OrthoDB" id="298012at2759"/>
<evidence type="ECO:0000256" key="2">
    <source>
        <dbReference type="ARBA" id="ARBA00023027"/>
    </source>
</evidence>
<dbReference type="GO" id="GO:0016618">
    <property type="term" value="F:hydroxypyruvate reductase [NAD(P)H] activity"/>
    <property type="evidence" value="ECO:0007669"/>
    <property type="project" value="TreeGrafter"/>
</dbReference>
<organism evidence="6 7">
    <name type="scientific">Porphyra umbilicalis</name>
    <name type="common">Purple laver</name>
    <name type="synonym">Red alga</name>
    <dbReference type="NCBI Taxonomy" id="2786"/>
    <lineage>
        <taxon>Eukaryota</taxon>
        <taxon>Rhodophyta</taxon>
        <taxon>Bangiophyceae</taxon>
        <taxon>Bangiales</taxon>
        <taxon>Bangiaceae</taxon>
        <taxon>Porphyra</taxon>
    </lineage>
</organism>
<proteinExistence type="inferred from homology"/>
<keyword evidence="2" id="KW-0520">NAD</keyword>
<dbReference type="InterPro" id="IPR050223">
    <property type="entry name" value="D-isomer_2-hydroxyacid_DH"/>
</dbReference>
<sequence>MTATELVGRLSAGGGVDALLCGVGDAVTPDVIRAGGRRLKVISTTGVSTANIDTAAASAAGVVIASVPDVLTDTVADLVVGLVIAVARRFKEGIAAADAGRTSRRSLPGGGVGVDVHGATVGIIGFGAVGAAVARRLSGFDVSFVYTGPRKKVGGPAADVGARYVGLNHLLAVSDIVLPLCPVTDDTRGMFDWEAMERMKKTAVLVNGASAALMDVEAIYYAVKTGEIAGAGMCVPEGSGRDAWDTGSVPSAAPGGAARQKMLMQKLLGLPTVTVLPDMAGETVGCLEDMAAMAAGNLMAALRGKRLPHVGVGDGTDPPSG</sequence>
<dbReference type="GO" id="GO:0005829">
    <property type="term" value="C:cytosol"/>
    <property type="evidence" value="ECO:0007669"/>
    <property type="project" value="TreeGrafter"/>
</dbReference>
<dbReference type="GO" id="GO:0030267">
    <property type="term" value="F:glyoxylate reductase (NADPH) activity"/>
    <property type="evidence" value="ECO:0007669"/>
    <property type="project" value="TreeGrafter"/>
</dbReference>
<keyword evidence="7" id="KW-1185">Reference proteome</keyword>
<dbReference type="Gene3D" id="3.40.50.720">
    <property type="entry name" value="NAD(P)-binding Rossmann-like Domain"/>
    <property type="match status" value="2"/>
</dbReference>
<dbReference type="SUPFAM" id="SSF52283">
    <property type="entry name" value="Formate/glycerate dehydrogenase catalytic domain-like"/>
    <property type="match status" value="1"/>
</dbReference>
<dbReference type="Pfam" id="PF02826">
    <property type="entry name" value="2-Hacid_dh_C"/>
    <property type="match status" value="1"/>
</dbReference>
<dbReference type="InterPro" id="IPR036291">
    <property type="entry name" value="NAD(P)-bd_dom_sf"/>
</dbReference>
<gene>
    <name evidence="6" type="ORF">BU14_0027s0044</name>
</gene>
<dbReference type="InterPro" id="IPR006139">
    <property type="entry name" value="D-isomer_2_OHA_DH_cat_dom"/>
</dbReference>
<evidence type="ECO:0000256" key="1">
    <source>
        <dbReference type="ARBA" id="ARBA00023002"/>
    </source>
</evidence>
<dbReference type="Pfam" id="PF00389">
    <property type="entry name" value="2-Hacid_dh"/>
    <property type="match status" value="1"/>
</dbReference>
<dbReference type="PANTHER" id="PTHR10996:SF178">
    <property type="entry name" value="2-HYDROXYACID DEHYDROGENASE YGL185C-RELATED"/>
    <property type="match status" value="1"/>
</dbReference>
<comment type="similarity">
    <text evidence="3">Belongs to the D-isomer specific 2-hydroxyacid dehydrogenase family.</text>
</comment>